<feature type="domain" description="LSO1/LSO2" evidence="5">
    <location>
        <begin position="15"/>
        <end position="82"/>
    </location>
</feature>
<sequence length="231" mass="25056">MAGGKKGNSGSGETSKKASGQARKAEAAAAKLAAEEAKKEAVEADEWTKGVKSSAKKEAEAAKKAELARKKAEKEALLVEEEKSLLTKPAPKKSKAPVKKPAKGLDLAQLGSDDEDDKKKPGIAASNIDDALDALDLDAGAGTKIDRHPERRRKAAYAAFEERRLTEMDTDGSGQGLRLNQKKERIRKEFEKSPENPFNQVSVDYDATKDEVAQLREAERIKTEARLTARD</sequence>
<evidence type="ECO:0000259" key="4">
    <source>
        <dbReference type="Pfam" id="PF06244"/>
    </source>
</evidence>
<dbReference type="Proteomes" id="UP001275084">
    <property type="component" value="Unassembled WGS sequence"/>
</dbReference>
<feature type="compositionally biased region" description="Basic and acidic residues" evidence="3">
    <location>
        <begin position="33"/>
        <end position="85"/>
    </location>
</feature>
<dbReference type="Pfam" id="PF22048">
    <property type="entry name" value="LSO1_2-like"/>
    <property type="match status" value="1"/>
</dbReference>
<feature type="compositionally biased region" description="Low complexity" evidence="3">
    <location>
        <begin position="17"/>
        <end position="32"/>
    </location>
</feature>
<gene>
    <name evidence="6" type="ORF">B0T25DRAFT_200912</name>
</gene>
<dbReference type="GO" id="GO:0005634">
    <property type="term" value="C:nucleus"/>
    <property type="evidence" value="ECO:0007669"/>
    <property type="project" value="TreeGrafter"/>
</dbReference>
<dbReference type="GO" id="GO:0003713">
    <property type="term" value="F:transcription coactivator activity"/>
    <property type="evidence" value="ECO:0007669"/>
    <property type="project" value="TreeGrafter"/>
</dbReference>
<feature type="compositionally biased region" description="Gly residues" evidence="3">
    <location>
        <begin position="1"/>
        <end position="10"/>
    </location>
</feature>
<organism evidence="6 7">
    <name type="scientific">Lasiosphaeria hispida</name>
    <dbReference type="NCBI Taxonomy" id="260671"/>
    <lineage>
        <taxon>Eukaryota</taxon>
        <taxon>Fungi</taxon>
        <taxon>Dikarya</taxon>
        <taxon>Ascomycota</taxon>
        <taxon>Pezizomycotina</taxon>
        <taxon>Sordariomycetes</taxon>
        <taxon>Sordariomycetidae</taxon>
        <taxon>Sordariales</taxon>
        <taxon>Lasiosphaeriaceae</taxon>
        <taxon>Lasiosphaeria</taxon>
    </lineage>
</organism>
<evidence type="ECO:0000313" key="6">
    <source>
        <dbReference type="EMBL" id="KAK3353075.1"/>
    </source>
</evidence>
<dbReference type="AlphaFoldDB" id="A0AAJ0HIF7"/>
<dbReference type="PANTHER" id="PTHR21680">
    <property type="entry name" value="COILED-COIL DOMAIN-CONTAINING PROTEIN 124"/>
    <property type="match status" value="1"/>
</dbReference>
<accession>A0AAJ0HIF7</accession>
<evidence type="ECO:0000256" key="3">
    <source>
        <dbReference type="SAM" id="MobiDB-lite"/>
    </source>
</evidence>
<proteinExistence type="inferred from homology"/>
<feature type="compositionally biased region" description="Basic residues" evidence="3">
    <location>
        <begin position="90"/>
        <end position="102"/>
    </location>
</feature>
<dbReference type="InterPro" id="IPR010422">
    <property type="entry name" value="Ccdc124/Oxs1"/>
</dbReference>
<feature type="region of interest" description="Disordered" evidence="3">
    <location>
        <begin position="1"/>
        <end position="131"/>
    </location>
</feature>
<evidence type="ECO:0000313" key="7">
    <source>
        <dbReference type="Proteomes" id="UP001275084"/>
    </source>
</evidence>
<dbReference type="Pfam" id="PF06244">
    <property type="entry name" value="Ccdc124"/>
    <property type="match status" value="1"/>
</dbReference>
<feature type="domain" description="Coiled-coil" evidence="4">
    <location>
        <begin position="120"/>
        <end position="200"/>
    </location>
</feature>
<name>A0AAJ0HIF7_9PEZI</name>
<comment type="similarity">
    <text evidence="1">Belongs to the CCDC124 family.</text>
</comment>
<keyword evidence="7" id="KW-1185">Reference proteome</keyword>
<evidence type="ECO:0000259" key="5">
    <source>
        <dbReference type="Pfam" id="PF22048"/>
    </source>
</evidence>
<evidence type="ECO:0000256" key="1">
    <source>
        <dbReference type="ARBA" id="ARBA00008296"/>
    </source>
</evidence>
<reference evidence="6" key="1">
    <citation type="journal article" date="2023" name="Mol. Phylogenet. Evol.">
        <title>Genome-scale phylogeny and comparative genomics of the fungal order Sordariales.</title>
        <authorList>
            <person name="Hensen N."/>
            <person name="Bonometti L."/>
            <person name="Westerberg I."/>
            <person name="Brannstrom I.O."/>
            <person name="Guillou S."/>
            <person name="Cros-Aarteil S."/>
            <person name="Calhoun S."/>
            <person name="Haridas S."/>
            <person name="Kuo A."/>
            <person name="Mondo S."/>
            <person name="Pangilinan J."/>
            <person name="Riley R."/>
            <person name="LaButti K."/>
            <person name="Andreopoulos B."/>
            <person name="Lipzen A."/>
            <person name="Chen C."/>
            <person name="Yan M."/>
            <person name="Daum C."/>
            <person name="Ng V."/>
            <person name="Clum A."/>
            <person name="Steindorff A."/>
            <person name="Ohm R.A."/>
            <person name="Martin F."/>
            <person name="Silar P."/>
            <person name="Natvig D.O."/>
            <person name="Lalanne C."/>
            <person name="Gautier V."/>
            <person name="Ament-Velasquez S.L."/>
            <person name="Kruys A."/>
            <person name="Hutchinson M.I."/>
            <person name="Powell A.J."/>
            <person name="Barry K."/>
            <person name="Miller A.N."/>
            <person name="Grigoriev I.V."/>
            <person name="Debuchy R."/>
            <person name="Gladieux P."/>
            <person name="Hiltunen Thoren M."/>
            <person name="Johannesson H."/>
        </authorList>
    </citation>
    <scope>NUCLEOTIDE SEQUENCE</scope>
    <source>
        <strain evidence="6">CBS 955.72</strain>
    </source>
</reference>
<protein>
    <submittedName>
        <fullName evidence="6">Duf1014 domain-containing protein</fullName>
    </submittedName>
</protein>
<keyword evidence="2" id="KW-0175">Coiled coil</keyword>
<reference evidence="6" key="2">
    <citation type="submission" date="2023-06" db="EMBL/GenBank/DDBJ databases">
        <authorList>
            <consortium name="Lawrence Berkeley National Laboratory"/>
            <person name="Haridas S."/>
            <person name="Hensen N."/>
            <person name="Bonometti L."/>
            <person name="Westerberg I."/>
            <person name="Brannstrom I.O."/>
            <person name="Guillou S."/>
            <person name="Cros-Aarteil S."/>
            <person name="Calhoun S."/>
            <person name="Kuo A."/>
            <person name="Mondo S."/>
            <person name="Pangilinan J."/>
            <person name="Riley R."/>
            <person name="Labutti K."/>
            <person name="Andreopoulos B."/>
            <person name="Lipzen A."/>
            <person name="Chen C."/>
            <person name="Yanf M."/>
            <person name="Daum C."/>
            <person name="Ng V."/>
            <person name="Clum A."/>
            <person name="Steindorff A."/>
            <person name="Ohm R."/>
            <person name="Martin F."/>
            <person name="Silar P."/>
            <person name="Natvig D."/>
            <person name="Lalanne C."/>
            <person name="Gautier V."/>
            <person name="Ament-Velasquez S.L."/>
            <person name="Kruys A."/>
            <person name="Hutchinson M.I."/>
            <person name="Powell A.J."/>
            <person name="Barry K."/>
            <person name="Miller A.N."/>
            <person name="Grigoriev I.V."/>
            <person name="Debuchy R."/>
            <person name="Gladieux P."/>
            <person name="Thoren M.H."/>
            <person name="Johannesson H."/>
        </authorList>
    </citation>
    <scope>NUCLEOTIDE SEQUENCE</scope>
    <source>
        <strain evidence="6">CBS 955.72</strain>
    </source>
</reference>
<dbReference type="InterPro" id="IPR054414">
    <property type="entry name" value="Ccdc124/Oxs1_C"/>
</dbReference>
<dbReference type="GO" id="GO:0006366">
    <property type="term" value="P:transcription by RNA polymerase II"/>
    <property type="evidence" value="ECO:0007669"/>
    <property type="project" value="TreeGrafter"/>
</dbReference>
<comment type="caution">
    <text evidence="6">The sequence shown here is derived from an EMBL/GenBank/DDBJ whole genome shotgun (WGS) entry which is preliminary data.</text>
</comment>
<evidence type="ECO:0000256" key="2">
    <source>
        <dbReference type="ARBA" id="ARBA00023054"/>
    </source>
</evidence>
<dbReference type="EMBL" id="JAUIQD010000004">
    <property type="protein sequence ID" value="KAK3353075.1"/>
    <property type="molecule type" value="Genomic_DNA"/>
</dbReference>
<dbReference type="InterPro" id="IPR054413">
    <property type="entry name" value="LSO1/2"/>
</dbReference>
<dbReference type="PANTHER" id="PTHR21680:SF0">
    <property type="entry name" value="COILED-COIL DOMAIN-CONTAINING PROTEIN 124"/>
    <property type="match status" value="1"/>
</dbReference>